<dbReference type="InterPro" id="IPR036179">
    <property type="entry name" value="Ig-like_dom_sf"/>
</dbReference>
<evidence type="ECO:0000313" key="13">
    <source>
        <dbReference type="EMBL" id="KAK3933279.1"/>
    </source>
</evidence>
<dbReference type="FunFam" id="2.60.40.10:FF:000093">
    <property type="entry name" value="Down syndrome cell adhesion molecule, isoform B"/>
    <property type="match status" value="1"/>
</dbReference>
<evidence type="ECO:0000259" key="12">
    <source>
        <dbReference type="PROSITE" id="PS50853"/>
    </source>
</evidence>
<feature type="domain" description="Ig-like" evidence="11">
    <location>
        <begin position="613"/>
        <end position="710"/>
    </location>
</feature>
<dbReference type="SMART" id="SM00060">
    <property type="entry name" value="FN3"/>
    <property type="match status" value="6"/>
</dbReference>
<dbReference type="EMBL" id="JAHWGI010001444">
    <property type="protein sequence ID" value="KAK3933279.1"/>
    <property type="molecule type" value="Genomic_DNA"/>
</dbReference>
<feature type="domain" description="Ig-like" evidence="11">
    <location>
        <begin position="516"/>
        <end position="603"/>
    </location>
</feature>
<dbReference type="PANTHER" id="PTHR44170">
    <property type="entry name" value="PROTEIN SIDEKICK"/>
    <property type="match status" value="1"/>
</dbReference>
<evidence type="ECO:0000313" key="14">
    <source>
        <dbReference type="Proteomes" id="UP001219518"/>
    </source>
</evidence>
<feature type="compositionally biased region" description="Polar residues" evidence="10">
    <location>
        <begin position="1695"/>
        <end position="1708"/>
    </location>
</feature>
<evidence type="ECO:0000256" key="9">
    <source>
        <dbReference type="ARBA" id="ARBA00023319"/>
    </source>
</evidence>
<feature type="domain" description="Fibronectin type-III" evidence="12">
    <location>
        <begin position="1250"/>
        <end position="1343"/>
    </location>
</feature>
<evidence type="ECO:0000256" key="2">
    <source>
        <dbReference type="ARBA" id="ARBA00022692"/>
    </source>
</evidence>
<feature type="domain" description="Fibronectin type-III" evidence="12">
    <location>
        <begin position="1064"/>
        <end position="1162"/>
    </location>
</feature>
<dbReference type="SUPFAM" id="SSF49265">
    <property type="entry name" value="Fibronectin type III"/>
    <property type="match status" value="3"/>
</dbReference>
<feature type="domain" description="Ig-like" evidence="11">
    <location>
        <begin position="10"/>
        <end position="99"/>
    </location>
</feature>
<feature type="region of interest" description="Disordered" evidence="10">
    <location>
        <begin position="1623"/>
        <end position="1654"/>
    </location>
</feature>
<proteinExistence type="predicted"/>
<feature type="region of interest" description="Disordered" evidence="10">
    <location>
        <begin position="1549"/>
        <end position="1568"/>
    </location>
</feature>
<dbReference type="InterPro" id="IPR013783">
    <property type="entry name" value="Ig-like_fold"/>
</dbReference>
<dbReference type="SMART" id="SM00408">
    <property type="entry name" value="IGc2"/>
    <property type="match status" value="8"/>
</dbReference>
<dbReference type="Pfam" id="PF13927">
    <property type="entry name" value="Ig_3"/>
    <property type="match status" value="7"/>
</dbReference>
<feature type="domain" description="Ig-like" evidence="11">
    <location>
        <begin position="311"/>
        <end position="415"/>
    </location>
</feature>
<organism evidence="13 14">
    <name type="scientific">Frankliniella fusca</name>
    <dbReference type="NCBI Taxonomy" id="407009"/>
    <lineage>
        <taxon>Eukaryota</taxon>
        <taxon>Metazoa</taxon>
        <taxon>Ecdysozoa</taxon>
        <taxon>Arthropoda</taxon>
        <taxon>Hexapoda</taxon>
        <taxon>Insecta</taxon>
        <taxon>Pterygota</taxon>
        <taxon>Neoptera</taxon>
        <taxon>Paraneoptera</taxon>
        <taxon>Thysanoptera</taxon>
        <taxon>Terebrantia</taxon>
        <taxon>Thripoidea</taxon>
        <taxon>Thripidae</taxon>
        <taxon>Frankliniella</taxon>
    </lineage>
</organism>
<dbReference type="InterPro" id="IPR056754">
    <property type="entry name" value="DSCAM/DSCAML_C"/>
</dbReference>
<keyword evidence="6" id="KW-1133">Transmembrane helix</keyword>
<feature type="domain" description="Ig-like" evidence="11">
    <location>
        <begin position="208"/>
        <end position="307"/>
    </location>
</feature>
<dbReference type="GO" id="GO:0098609">
    <property type="term" value="P:cell-cell adhesion"/>
    <property type="evidence" value="ECO:0007669"/>
    <property type="project" value="TreeGrafter"/>
</dbReference>
<dbReference type="GO" id="GO:0016020">
    <property type="term" value="C:membrane"/>
    <property type="evidence" value="ECO:0007669"/>
    <property type="project" value="UniProtKB-SubCell"/>
</dbReference>
<evidence type="ECO:0000256" key="4">
    <source>
        <dbReference type="ARBA" id="ARBA00022737"/>
    </source>
</evidence>
<evidence type="ECO:0000256" key="10">
    <source>
        <dbReference type="SAM" id="MobiDB-lite"/>
    </source>
</evidence>
<feature type="region of interest" description="Disordered" evidence="10">
    <location>
        <begin position="1680"/>
        <end position="1737"/>
    </location>
</feature>
<keyword evidence="9" id="KW-0393">Immunoglobulin domain</keyword>
<dbReference type="Pfam" id="PF07679">
    <property type="entry name" value="I-set"/>
    <property type="match status" value="1"/>
</dbReference>
<feature type="compositionally biased region" description="Polar residues" evidence="10">
    <location>
        <begin position="1559"/>
        <end position="1568"/>
    </location>
</feature>
<keyword evidence="14" id="KW-1185">Reference proteome</keyword>
<dbReference type="FunFam" id="2.60.40.10:FF:000017">
    <property type="entry name" value="Down syndrome cell adhesion molecule b"/>
    <property type="match status" value="1"/>
</dbReference>
<feature type="domain" description="Fibronectin type-III" evidence="12">
    <location>
        <begin position="961"/>
        <end position="1060"/>
    </location>
</feature>
<dbReference type="InterPro" id="IPR036116">
    <property type="entry name" value="FN3_sf"/>
</dbReference>
<protein>
    <submittedName>
        <fullName evidence="13">Down syndrome cell adhesion molecule-like protein Dscam2</fullName>
    </submittedName>
</protein>
<comment type="subcellular location">
    <subcellularLocation>
        <location evidence="1">Membrane</location>
        <topology evidence="1">Single-pass type I membrane protein</topology>
    </subcellularLocation>
</comment>
<dbReference type="GO" id="GO:0048812">
    <property type="term" value="P:neuron projection morphogenesis"/>
    <property type="evidence" value="ECO:0007669"/>
    <property type="project" value="UniProtKB-ARBA"/>
</dbReference>
<dbReference type="InterPro" id="IPR013098">
    <property type="entry name" value="Ig_I-set"/>
</dbReference>
<feature type="region of interest" description="Disordered" evidence="10">
    <location>
        <begin position="1779"/>
        <end position="1825"/>
    </location>
</feature>
<feature type="domain" description="Fibronectin type-III" evidence="12">
    <location>
        <begin position="1344"/>
        <end position="1451"/>
    </location>
</feature>
<dbReference type="Proteomes" id="UP001219518">
    <property type="component" value="Unassembled WGS sequence"/>
</dbReference>
<dbReference type="Pfam" id="PF00041">
    <property type="entry name" value="fn3"/>
    <property type="match status" value="5"/>
</dbReference>
<evidence type="ECO:0000256" key="7">
    <source>
        <dbReference type="ARBA" id="ARBA00023136"/>
    </source>
</evidence>
<evidence type="ECO:0000256" key="1">
    <source>
        <dbReference type="ARBA" id="ARBA00004479"/>
    </source>
</evidence>
<feature type="domain" description="Ig-like" evidence="11">
    <location>
        <begin position="105"/>
        <end position="202"/>
    </location>
</feature>
<dbReference type="InterPro" id="IPR007110">
    <property type="entry name" value="Ig-like_dom"/>
</dbReference>
<feature type="region of interest" description="Disordered" evidence="10">
    <location>
        <begin position="1588"/>
        <end position="1608"/>
    </location>
</feature>
<feature type="domain" description="Fibronectin type-III" evidence="12">
    <location>
        <begin position="715"/>
        <end position="834"/>
    </location>
</feature>
<dbReference type="SUPFAM" id="SSF48726">
    <property type="entry name" value="Immunoglobulin"/>
    <property type="match status" value="8"/>
</dbReference>
<keyword evidence="5" id="KW-0130">Cell adhesion</keyword>
<keyword evidence="3" id="KW-0732">Signal</keyword>
<evidence type="ECO:0000259" key="11">
    <source>
        <dbReference type="PROSITE" id="PS50835"/>
    </source>
</evidence>
<feature type="compositionally biased region" description="Gly residues" evidence="10">
    <location>
        <begin position="1781"/>
        <end position="1793"/>
    </location>
</feature>
<feature type="domain" description="Ig-like" evidence="11">
    <location>
        <begin position="1160"/>
        <end position="1248"/>
    </location>
</feature>
<evidence type="ECO:0000256" key="3">
    <source>
        <dbReference type="ARBA" id="ARBA00022729"/>
    </source>
</evidence>
<dbReference type="CDD" id="cd00096">
    <property type="entry name" value="Ig"/>
    <property type="match status" value="1"/>
</dbReference>
<dbReference type="SMART" id="SM00409">
    <property type="entry name" value="IG"/>
    <property type="match status" value="8"/>
</dbReference>
<evidence type="ECO:0000256" key="6">
    <source>
        <dbReference type="ARBA" id="ARBA00022989"/>
    </source>
</evidence>
<dbReference type="CDD" id="cd00063">
    <property type="entry name" value="FN3"/>
    <property type="match status" value="5"/>
</dbReference>
<dbReference type="InterPro" id="IPR003599">
    <property type="entry name" value="Ig_sub"/>
</dbReference>
<reference evidence="13" key="1">
    <citation type="submission" date="2021-07" db="EMBL/GenBank/DDBJ databases">
        <authorList>
            <person name="Catto M.A."/>
            <person name="Jacobson A."/>
            <person name="Kennedy G."/>
            <person name="Labadie P."/>
            <person name="Hunt B.G."/>
            <person name="Srinivasan R."/>
        </authorList>
    </citation>
    <scope>NUCLEOTIDE SEQUENCE</scope>
    <source>
        <strain evidence="13">PL_HMW_Pooled</strain>
        <tissue evidence="13">Head</tissue>
    </source>
</reference>
<evidence type="ECO:0000256" key="5">
    <source>
        <dbReference type="ARBA" id="ARBA00022889"/>
    </source>
</evidence>
<keyword evidence="8" id="KW-1015">Disulfide bond</keyword>
<name>A0AAE1I7I4_9NEOP</name>
<keyword evidence="2" id="KW-0812">Transmembrane</keyword>
<dbReference type="PROSITE" id="PS50853">
    <property type="entry name" value="FN3"/>
    <property type="match status" value="6"/>
</dbReference>
<comment type="caution">
    <text evidence="13">The sequence shown here is derived from an EMBL/GenBank/DDBJ whole genome shotgun (WGS) entry which is preliminary data.</text>
</comment>
<keyword evidence="7" id="KW-0472">Membrane</keyword>
<dbReference type="PANTHER" id="PTHR44170:SF56">
    <property type="entry name" value="FIBRONECTIN TYPE-III DOMAIN-CONTAINING PROTEIN"/>
    <property type="match status" value="1"/>
</dbReference>
<accession>A0AAE1I7I4</accession>
<dbReference type="Pfam" id="PF25059">
    <property type="entry name" value="FN3_DSCAM-DSCAML_C"/>
    <property type="match status" value="1"/>
</dbReference>
<reference evidence="13" key="2">
    <citation type="journal article" date="2023" name="BMC Genomics">
        <title>Pest status, molecular evolution, and epigenetic factors derived from the genome assembly of Frankliniella fusca, a thysanopteran phytovirus vector.</title>
        <authorList>
            <person name="Catto M.A."/>
            <person name="Labadie P.E."/>
            <person name="Jacobson A.L."/>
            <person name="Kennedy G.G."/>
            <person name="Srinivasan R."/>
            <person name="Hunt B.G."/>
        </authorList>
    </citation>
    <scope>NUCLEOTIDE SEQUENCE</scope>
    <source>
        <strain evidence="13">PL_HMW_Pooled</strain>
    </source>
</reference>
<feature type="domain" description="Fibronectin type-III" evidence="12">
    <location>
        <begin position="839"/>
        <end position="956"/>
    </location>
</feature>
<sequence length="1851" mass="197415">MRYPEGNSAPRIEHAFVLSSVRARAGNPTDLVCAAQGFPPPEYRWYRELAGGSRELTPGPGEPRVLESVLQWMRVSTLDAGRYVCVVSNPLGEDRREVALVVAAPLEARLRPLHQVVDAGSVAQFNCSVSGGAGMVHVTWLKDGRPLQPLQMQMGDRDRIRTTQLGQVHGLEVRHLERGDRGMYQCVVRSADESTQASAELELGAVAPRLLSTFIEQTLQPGPPLSLRCAASGSPPPRITWLLDGAEVRSGALGGLTDLYQQAQHQDQRGDVVGSLNMSSVRVQHGGIYTCVARNMMGSAQHTAALNVYGPPVSREPLNLTAVSGSDVWLRCPVGGFPLSRVAWQKGSTLLTPSAAPSSSSSSSSASSSSAALAHVSVFTNGSLVLRGVEAARDAGPYSCTASNQQGRSAEGRLYLHVMRPPEIAPFQFPSTLVEGNRAQVSCSLISGDLPISISWRKDGGPLPRDQAVNSQQMEFFSHLTFSDLRARHTGRYTCIASNAAATANYSADLVVRVAPTWVVEPSDESAVFLQPAALHCQVRGYPPPVTMWLRESGDPPGEPLLVESTSDTQLAPNGSLVFPQVQPHLQGHYTCRASNDIGQPLSKTVFLRVNVPAHFPVRQQNATAVSGGSVTLRCEALGDLPLHVSWSRPGLSSAALTGRTSERRTPSGVPGVASELRLTALTREQQGAYHCHASNDFGQDEALVYLAVKEPPGPPGRPHILEVGSRWLSVAWTPPGGTEGGAEPLAHYLLQFLATPGSPAQTPSGPEGNSVDRALEAAVLEPAWQNVTVPGTALSARLVRLAPATQHRIRVLAVNDLGPGPASQEAAALTLQEAPSGPPMELRVEANAPESISVRWRPPPPSVGAVLGYQVGFRPVDDDEGGERGPDDGWEWRVVRSATARGGGGGGGQLVSLDALETTLSPLRHFTRYEVVVRAFNQVGHGPATPPLYATTQEGVPSEAPQSVRCEALSPQALRVRWEAPAPQRQHGLLQGYKVFYQLQAGPGTPQGSEDVEVKRTTNLETNLHGLAKFANYSVRVAAFTGAGEGVRSTALYCVTEEDIPGPVEHIKALVMTSDSVLVAWSRPLQPNGVVVKYTVYRAQQPARQDFHKETVPGDREPLFEARRLNENQTYEFWVTASTAVGEGPPSVKVKQRPVSRVPARIATFPRTLMASAGSPVVLPCHAVGSPAPTRDWRGPDEARLSGGRHRHLADGALELGGVTPDDAGNYSCRVENVFGSDRVDYTVVVVVPPAAPHLALSGTGHNALHLAWKAPDNGGSPVTGYIVSFRRERGEWQEVSTDADRRALTLSGLRCGSAYQVRLSATNAVGRGAAGHTLSCRTQGGPPQPARQEAVLAVNASAVTLFPDAWPSAGCPLTYLVVELKSAPAEAGAAPWTVGAWSEWRLVTNAARAQEDLTLPDLAAASWYALRVTAHNDAGSHTQEFVVATSSEDGALPPPRSAPELLSPGDAPPLLTRMHVLVPTVAAAVCVSALGVCACTLARRRKDAAASGASGFIGTKTRVEVENRRNLDQHHHQQQRHHHLQPHPQLYSPAAARKGDSSLSGQKGSDTSAADYDICPYATFSLANTQPAGPGPLGGRSPAPAPAPDYSLHFQTFTQRDCYEAGPRRSLSRPALATPEGFYASGGIKRGKRLVDSPPDGLNLEISCISSQQTLPMTATNHRNQQQLAGKHERTSRSGSRPRSLALSNRSDSDSSGVGCGGSPRRASPHKLPLRMSTPGQRAAAFGCLIEPFGKVHGKVRRPSRIDSGLPSLSLRRLHKSVKGGGGSGGSGGSAGSTVPLDPPAAFSDGVELSDAECDRRDQEERERARQLAALVRKYRQKRELKQDFTIHV</sequence>
<feature type="domain" description="Ig-like" evidence="11">
    <location>
        <begin position="422"/>
        <end position="511"/>
    </location>
</feature>
<dbReference type="FunFam" id="2.60.40.10:FF:000104">
    <property type="entry name" value="Down syndrome cell adhesion molecule b"/>
    <property type="match status" value="1"/>
</dbReference>
<evidence type="ECO:0000256" key="8">
    <source>
        <dbReference type="ARBA" id="ARBA00023157"/>
    </source>
</evidence>
<dbReference type="InterPro" id="IPR003961">
    <property type="entry name" value="FN3_dom"/>
</dbReference>
<dbReference type="InterPro" id="IPR003598">
    <property type="entry name" value="Ig_sub2"/>
</dbReference>
<dbReference type="PROSITE" id="PS50835">
    <property type="entry name" value="IG_LIKE"/>
    <property type="match status" value="8"/>
</dbReference>
<dbReference type="FunFam" id="2.60.40.10:FF:000333">
    <property type="entry name" value="Down syndrome cell adhesion molecule"/>
    <property type="match status" value="1"/>
</dbReference>
<gene>
    <name evidence="13" type="ORF">KUF71_017867</name>
</gene>
<dbReference type="Gene3D" id="2.60.40.10">
    <property type="entry name" value="Immunoglobulins"/>
    <property type="match status" value="14"/>
</dbReference>
<keyword evidence="4" id="KW-0677">Repeat</keyword>
<feature type="compositionally biased region" description="Basic and acidic residues" evidence="10">
    <location>
        <begin position="1815"/>
        <end position="1825"/>
    </location>
</feature>